<dbReference type="GO" id="GO:0005737">
    <property type="term" value="C:cytoplasm"/>
    <property type="evidence" value="ECO:0007669"/>
    <property type="project" value="TreeGrafter"/>
</dbReference>
<accession>A0A538U793</accession>
<dbReference type="SMART" id="SM01211">
    <property type="entry name" value="GATase_5"/>
    <property type="match status" value="1"/>
</dbReference>
<dbReference type="EMBL" id="VBPA01000116">
    <property type="protein sequence ID" value="TMQ71559.1"/>
    <property type="molecule type" value="Genomic_DNA"/>
</dbReference>
<dbReference type="Pfam" id="PF13507">
    <property type="entry name" value="GATase_5"/>
    <property type="match status" value="1"/>
</dbReference>
<dbReference type="Proteomes" id="UP000319836">
    <property type="component" value="Unassembled WGS sequence"/>
</dbReference>
<evidence type="ECO:0000313" key="1">
    <source>
        <dbReference type="EMBL" id="TMQ71559.1"/>
    </source>
</evidence>
<dbReference type="InterPro" id="IPR029062">
    <property type="entry name" value="Class_I_gatase-like"/>
</dbReference>
<dbReference type="PANTHER" id="PTHR10099:SF1">
    <property type="entry name" value="PHOSPHORIBOSYLFORMYLGLYCINAMIDINE SYNTHASE"/>
    <property type="match status" value="1"/>
</dbReference>
<sequence>MPISFPVDGRIRIACAPARSLIEAGLVPDHGKVELALARNRMSDRGGYYARWIFVRVESSSCVFTRRLESGAVLPLPVAHGEGRFTSADAERMPALLAAGQVPLRYATADGAVAETFPANPNGAELAAAAVCNRAGNVLAMMPHPERAQDLGALARAVSGPWSERREQAMSTGQADAEGPGLALFHGLKRHLED</sequence>
<gene>
    <name evidence="1" type="ORF">E6K80_05200</name>
</gene>
<organism evidence="1 2">
    <name type="scientific">Eiseniibacteriota bacterium</name>
    <dbReference type="NCBI Taxonomy" id="2212470"/>
    <lineage>
        <taxon>Bacteria</taxon>
        <taxon>Candidatus Eiseniibacteriota</taxon>
    </lineage>
</organism>
<comment type="caution">
    <text evidence="1">The sequence shown here is derived from an EMBL/GenBank/DDBJ whole genome shotgun (WGS) entry which is preliminary data.</text>
</comment>
<reference evidence="1 2" key="1">
    <citation type="journal article" date="2019" name="Nat. Microbiol.">
        <title>Mediterranean grassland soil C-N compound turnover is dependent on rainfall and depth, and is mediated by genomically divergent microorganisms.</title>
        <authorList>
            <person name="Diamond S."/>
            <person name="Andeer P.F."/>
            <person name="Li Z."/>
            <person name="Crits-Christoph A."/>
            <person name="Burstein D."/>
            <person name="Anantharaman K."/>
            <person name="Lane K.R."/>
            <person name="Thomas B.C."/>
            <person name="Pan C."/>
            <person name="Northen T.R."/>
            <person name="Banfield J.F."/>
        </authorList>
    </citation>
    <scope>NUCLEOTIDE SEQUENCE [LARGE SCALE GENOMIC DNA]</scope>
    <source>
        <strain evidence="1">WS_10</strain>
    </source>
</reference>
<evidence type="ECO:0000313" key="2">
    <source>
        <dbReference type="Proteomes" id="UP000319836"/>
    </source>
</evidence>
<name>A0A538U793_UNCEI</name>
<dbReference type="GO" id="GO:0004642">
    <property type="term" value="F:phosphoribosylformylglycinamidine synthase activity"/>
    <property type="evidence" value="ECO:0007669"/>
    <property type="project" value="TreeGrafter"/>
</dbReference>
<dbReference type="GO" id="GO:0006164">
    <property type="term" value="P:purine nucleotide biosynthetic process"/>
    <property type="evidence" value="ECO:0007669"/>
    <property type="project" value="TreeGrafter"/>
</dbReference>
<dbReference type="Gene3D" id="3.40.50.880">
    <property type="match status" value="1"/>
</dbReference>
<dbReference type="AlphaFoldDB" id="A0A538U793"/>
<dbReference type="PANTHER" id="PTHR10099">
    <property type="entry name" value="PHOSPHORIBOSYLFORMYLGLYCINAMIDINE SYNTHASE"/>
    <property type="match status" value="1"/>
</dbReference>
<dbReference type="SUPFAM" id="SSF52317">
    <property type="entry name" value="Class I glutamine amidotransferase-like"/>
    <property type="match status" value="1"/>
</dbReference>
<protein>
    <submittedName>
        <fullName evidence="1">Phosphoribosylformylglycinamidine synthase subunit PurQ</fullName>
    </submittedName>
</protein>
<proteinExistence type="predicted"/>